<dbReference type="PANTHER" id="PTHR47331:SF1">
    <property type="entry name" value="GAG-LIKE PROTEIN"/>
    <property type="match status" value="1"/>
</dbReference>
<dbReference type="Proteomes" id="UP000695022">
    <property type="component" value="Unplaced"/>
</dbReference>
<dbReference type="PANTHER" id="PTHR47331">
    <property type="entry name" value="PHD-TYPE DOMAIN-CONTAINING PROTEIN"/>
    <property type="match status" value="1"/>
</dbReference>
<sequence length="917" mass="103297">MPNHDDCQLATNCQIPTCGMNTHFSSVCLNVYGLDGYRHFDKKLLSSGAGNSKGLNVNRREFQSAVQRNSNPTLAVGSNMRGNDRITCALPTVMGYIRYGTKKTMVRILLDTGSQISLLREGIVPKSHCGQMQDFSLTTVGGDTLACKLRVVDCTLASLDGSFQCDVRLTEMKRPCGDAPIIGNAQIRQYLHLDDISIVEAPDKTIDILLGIENGDILTADERILGPTANDPVVVRCPLGWYVQGGHSSSEVLCNATVHFTQVTAISEIEDFLGIDRVGIEPRRCKCTMEDQDKIANDSMQQSVTRLEDGTYQISLPWRKSPQGLPNNHDYAVKRFLNLEKQFKNKPRQWEVYCKQMEDQVKRGVARVVSADEMANDAKASRKMWFLPHFGVLKDSQTTPVRVVYDGKATYQGHSLNDYLAKGNNMNSNLFEVALRFREYEVGVIADISKMFQAVKVHPDDARFHRYIFRERPEDPIRVYELTTVTFGDKPSPAAAIIALRHVAKENAPNDPDVQRVIADQFYVDDLTDSERTVEKTRRLQENLTATLGSGGFRIRKWLSNKGEICDKEYYPADGNTTVLGTKWNLTDDTLQAKEVTFDDFMPTKRNILKKTASYYDIFGMLSGILVRPKILLQKLWTFDNIDWDTPIHSDSDIHIMLEAVKEDLKDVNTTKIERCLIPEKFRGKSPMPSVSLHGASDASDDAMGMGMGIWLRWSEAEDDDAELTFLCARARLTPLKQLSIPRKELQAILLLSRLMTTVENALRLEIAYRRIWTDSMTAISWLRGQSKSFRSYVACRVGEITADFDPNDDISYVPTDQNTIDLVSRGVNATEMQKVIDGPTFLKKPPAYWPETPKNVPVDREDTELKKFHVRNAKVLTLQLSKAEPVVDPKKFSSWSRLVMVTARILSLKDCPRASG</sequence>
<gene>
    <name evidence="2" type="primary">LOC106815968</name>
</gene>
<dbReference type="GeneID" id="106815968"/>
<dbReference type="SUPFAM" id="SSF56672">
    <property type="entry name" value="DNA/RNA polymerases"/>
    <property type="match status" value="1"/>
</dbReference>
<dbReference type="InterPro" id="IPR043502">
    <property type="entry name" value="DNA/RNA_pol_sf"/>
</dbReference>
<dbReference type="CDD" id="cd00303">
    <property type="entry name" value="retropepsin_like"/>
    <property type="match status" value="1"/>
</dbReference>
<dbReference type="RefSeq" id="XP_014675991.1">
    <property type="nucleotide sequence ID" value="XM_014820505.1"/>
</dbReference>
<protein>
    <submittedName>
        <fullName evidence="2">Uncharacterized protein LOC106815968</fullName>
    </submittedName>
</protein>
<name>A0ABM1EUX0_PRICU</name>
<dbReference type="InterPro" id="IPR008042">
    <property type="entry name" value="Retrotrans_Pao"/>
</dbReference>
<reference evidence="2" key="1">
    <citation type="submission" date="2025-08" db="UniProtKB">
        <authorList>
            <consortium name="RefSeq"/>
        </authorList>
    </citation>
    <scope>IDENTIFICATION</scope>
</reference>
<keyword evidence="1" id="KW-1185">Reference proteome</keyword>
<dbReference type="Pfam" id="PF05380">
    <property type="entry name" value="Peptidase_A17"/>
    <property type="match status" value="1"/>
</dbReference>
<dbReference type="PROSITE" id="PS00141">
    <property type="entry name" value="ASP_PROTEASE"/>
    <property type="match status" value="1"/>
</dbReference>
<dbReference type="InterPro" id="IPR001969">
    <property type="entry name" value="Aspartic_peptidase_AS"/>
</dbReference>
<organism evidence="1 2">
    <name type="scientific">Priapulus caudatus</name>
    <name type="common">Priapulid worm</name>
    <dbReference type="NCBI Taxonomy" id="37621"/>
    <lineage>
        <taxon>Eukaryota</taxon>
        <taxon>Metazoa</taxon>
        <taxon>Ecdysozoa</taxon>
        <taxon>Scalidophora</taxon>
        <taxon>Priapulida</taxon>
        <taxon>Priapulimorpha</taxon>
        <taxon>Priapulimorphida</taxon>
        <taxon>Priapulidae</taxon>
        <taxon>Priapulus</taxon>
    </lineage>
</organism>
<accession>A0ABM1EUX0</accession>
<evidence type="ECO:0000313" key="1">
    <source>
        <dbReference type="Proteomes" id="UP000695022"/>
    </source>
</evidence>
<evidence type="ECO:0000313" key="2">
    <source>
        <dbReference type="RefSeq" id="XP_014675991.1"/>
    </source>
</evidence>
<proteinExistence type="predicted"/>